<proteinExistence type="predicted"/>
<comment type="caution">
    <text evidence="1">The sequence shown here is derived from an EMBL/GenBank/DDBJ whole genome shotgun (WGS) entry which is preliminary data.</text>
</comment>
<organism evidence="1 2">
    <name type="scientific">Labedaea rhizosphaerae</name>
    <dbReference type="NCBI Taxonomy" id="598644"/>
    <lineage>
        <taxon>Bacteria</taxon>
        <taxon>Bacillati</taxon>
        <taxon>Actinomycetota</taxon>
        <taxon>Actinomycetes</taxon>
        <taxon>Pseudonocardiales</taxon>
        <taxon>Pseudonocardiaceae</taxon>
        <taxon>Labedaea</taxon>
    </lineage>
</organism>
<dbReference type="EMBL" id="SNXZ01000003">
    <property type="protein sequence ID" value="TDP98150.1"/>
    <property type="molecule type" value="Genomic_DNA"/>
</dbReference>
<dbReference type="Proteomes" id="UP000295444">
    <property type="component" value="Unassembled WGS sequence"/>
</dbReference>
<dbReference type="AlphaFoldDB" id="A0A4R6SDU8"/>
<evidence type="ECO:0000313" key="2">
    <source>
        <dbReference type="Proteomes" id="UP000295444"/>
    </source>
</evidence>
<evidence type="ECO:0000313" key="1">
    <source>
        <dbReference type="EMBL" id="TDP98150.1"/>
    </source>
</evidence>
<sequence>MQVWWLRLARTRSGDEMAVAISVVADLVGDVLAFIKTSSLR</sequence>
<accession>A0A4R6SDU8</accession>
<reference evidence="1 2" key="1">
    <citation type="submission" date="2019-03" db="EMBL/GenBank/DDBJ databases">
        <title>Genomic Encyclopedia of Type Strains, Phase IV (KMG-IV): sequencing the most valuable type-strain genomes for metagenomic binning, comparative biology and taxonomic classification.</title>
        <authorList>
            <person name="Goeker M."/>
        </authorList>
    </citation>
    <scope>NUCLEOTIDE SEQUENCE [LARGE SCALE GENOMIC DNA]</scope>
    <source>
        <strain evidence="1 2">DSM 45361</strain>
    </source>
</reference>
<protein>
    <submittedName>
        <fullName evidence="1">Uncharacterized protein</fullName>
    </submittedName>
</protein>
<name>A0A4R6SDU8_LABRH</name>
<keyword evidence="2" id="KW-1185">Reference proteome</keyword>
<gene>
    <name evidence="1" type="ORF">EV186_1031130</name>
</gene>